<sequence length="195" mass="21520">MSLLIAPVISAGSLSGSVQPSLLSSDGRLLLRPWAVDDALVLRSAFEDASIRRWAVRRMTSRAEAQEWIVAAGRQWREERGAQWAVTSAVGGEVLGRVALRRMDLFQGLAECAYWVLPHARGQGVAPRSLTVLSIWSMKEAGFHRLELAHSDRNEASCKVATKAGFAFEGIRRSALLHEDGWHDMHLHARIQGDA</sequence>
<dbReference type="GO" id="GO:0008999">
    <property type="term" value="F:protein-N-terminal-alanine acetyltransferase activity"/>
    <property type="evidence" value="ECO:0007669"/>
    <property type="project" value="TreeGrafter"/>
</dbReference>
<protein>
    <submittedName>
        <fullName evidence="2 3">Acetyltransferase</fullName>
    </submittedName>
</protein>
<dbReference type="InterPro" id="IPR000182">
    <property type="entry name" value="GNAT_dom"/>
</dbReference>
<dbReference type="PANTHER" id="PTHR43441">
    <property type="entry name" value="RIBOSOMAL-PROTEIN-SERINE ACETYLTRANSFERASE"/>
    <property type="match status" value="1"/>
</dbReference>
<name>A0A061A566_9ACTN</name>
<dbReference type="InterPro" id="IPR016181">
    <property type="entry name" value="Acyl_CoA_acyltransferase"/>
</dbReference>
<dbReference type="RefSeq" id="WP_044582599.1">
    <property type="nucleotide sequence ID" value="NZ_BAABDR010000100.1"/>
</dbReference>
<gene>
    <name evidence="3" type="ORF">J2Z30_008782</name>
    <name evidence="2" type="ORF">SIRAN9934</name>
</gene>
<dbReference type="EMBL" id="LK022848">
    <property type="protein sequence ID" value="CDR17973.1"/>
    <property type="molecule type" value="Genomic_DNA"/>
</dbReference>
<dbReference type="PANTHER" id="PTHR43441:SF10">
    <property type="entry name" value="ACETYLTRANSFERASE"/>
    <property type="match status" value="1"/>
</dbReference>
<proteinExistence type="predicted"/>
<accession>A0A061A566</accession>
<dbReference type="HOGENOM" id="CLU_013985_3_4_11"/>
<dbReference type="PROSITE" id="PS51186">
    <property type="entry name" value="GNAT"/>
    <property type="match status" value="1"/>
</dbReference>
<dbReference type="GO" id="GO:0005737">
    <property type="term" value="C:cytoplasm"/>
    <property type="evidence" value="ECO:0007669"/>
    <property type="project" value="TreeGrafter"/>
</dbReference>
<dbReference type="PATRIC" id="fig|576784.4.peg.10211"/>
<keyword evidence="2" id="KW-0808">Transferase</keyword>
<feature type="domain" description="N-acetyltransferase" evidence="1">
    <location>
        <begin position="40"/>
        <end position="188"/>
    </location>
</feature>
<dbReference type="Pfam" id="PF13302">
    <property type="entry name" value="Acetyltransf_3"/>
    <property type="match status" value="1"/>
</dbReference>
<evidence type="ECO:0000313" key="2">
    <source>
        <dbReference type="EMBL" id="CDR17973.1"/>
    </source>
</evidence>
<dbReference type="EMBL" id="JAGGLR010000032">
    <property type="protein sequence ID" value="MBP2067715.1"/>
    <property type="molecule type" value="Genomic_DNA"/>
</dbReference>
<dbReference type="InterPro" id="IPR051908">
    <property type="entry name" value="Ribosomal_N-acetyltransferase"/>
</dbReference>
<evidence type="ECO:0000313" key="3">
    <source>
        <dbReference type="EMBL" id="MBP2067715.1"/>
    </source>
</evidence>
<dbReference type="Proteomes" id="UP000756710">
    <property type="component" value="Unassembled WGS sequence"/>
</dbReference>
<dbReference type="GO" id="GO:1990189">
    <property type="term" value="F:protein N-terminal-serine acetyltransferase activity"/>
    <property type="evidence" value="ECO:0007669"/>
    <property type="project" value="TreeGrafter"/>
</dbReference>
<dbReference type="Gene3D" id="3.40.630.30">
    <property type="match status" value="1"/>
</dbReference>
<reference evidence="3 4" key="2">
    <citation type="submission" date="2021-03" db="EMBL/GenBank/DDBJ databases">
        <title>Genomic Encyclopedia of Type Strains, Phase IV (KMG-IV): sequencing the most valuable type-strain genomes for metagenomic binning, comparative biology and taxonomic classification.</title>
        <authorList>
            <person name="Goeker M."/>
        </authorList>
    </citation>
    <scope>NUCLEOTIDE SEQUENCE [LARGE SCALE GENOMIC DNA]</scope>
    <source>
        <strain evidence="3 4">DSM 41954</strain>
    </source>
</reference>
<dbReference type="SUPFAM" id="SSF55729">
    <property type="entry name" value="Acyl-CoA N-acyltransferases (Nat)"/>
    <property type="match status" value="1"/>
</dbReference>
<keyword evidence="4" id="KW-1185">Reference proteome</keyword>
<reference evidence="2" key="1">
    <citation type="submission" date="2014-05" db="EMBL/GenBank/DDBJ databases">
        <authorList>
            <person name="Horn Fabian"/>
        </authorList>
    </citation>
    <scope>NUCLEOTIDE SEQUENCE</scope>
</reference>
<organism evidence="2">
    <name type="scientific">Streptomyces iranensis</name>
    <dbReference type="NCBI Taxonomy" id="576784"/>
    <lineage>
        <taxon>Bacteria</taxon>
        <taxon>Bacillati</taxon>
        <taxon>Actinomycetota</taxon>
        <taxon>Actinomycetes</taxon>
        <taxon>Kitasatosporales</taxon>
        <taxon>Streptomycetaceae</taxon>
        <taxon>Streptomyces</taxon>
        <taxon>Streptomyces violaceusniger group</taxon>
    </lineage>
</organism>
<evidence type="ECO:0000259" key="1">
    <source>
        <dbReference type="PROSITE" id="PS51186"/>
    </source>
</evidence>
<evidence type="ECO:0000313" key="4">
    <source>
        <dbReference type="Proteomes" id="UP000756710"/>
    </source>
</evidence>
<dbReference type="AlphaFoldDB" id="A0A061A566"/>